<feature type="region of interest" description="Disordered" evidence="8">
    <location>
        <begin position="1"/>
        <end position="28"/>
    </location>
</feature>
<feature type="domain" description="Peptidase S54 rhomboid" evidence="10">
    <location>
        <begin position="67"/>
        <end position="213"/>
    </location>
</feature>
<evidence type="ECO:0000256" key="6">
    <source>
        <dbReference type="ARBA" id="ARBA00022989"/>
    </source>
</evidence>
<evidence type="ECO:0000313" key="11">
    <source>
        <dbReference type="EMBL" id="CCC40412.1"/>
    </source>
</evidence>
<evidence type="ECO:0000256" key="2">
    <source>
        <dbReference type="ARBA" id="ARBA00009045"/>
    </source>
</evidence>
<feature type="transmembrane region" description="Helical" evidence="9">
    <location>
        <begin position="169"/>
        <end position="189"/>
    </location>
</feature>
<dbReference type="InterPro" id="IPR022764">
    <property type="entry name" value="Peptidase_S54_rhomboid_dom"/>
</dbReference>
<dbReference type="GeneID" id="12447295"/>
<evidence type="ECO:0000256" key="3">
    <source>
        <dbReference type="ARBA" id="ARBA00022670"/>
    </source>
</evidence>
<comment type="similarity">
    <text evidence="2">Belongs to the peptidase S54 family.</text>
</comment>
<dbReference type="InterPro" id="IPR035952">
    <property type="entry name" value="Rhomboid-like_sf"/>
</dbReference>
<evidence type="ECO:0000256" key="8">
    <source>
        <dbReference type="SAM" id="MobiDB-lite"/>
    </source>
</evidence>
<dbReference type="AlphaFoldDB" id="G0LKX2"/>
<dbReference type="GO" id="GO:0006508">
    <property type="term" value="P:proteolysis"/>
    <property type="evidence" value="ECO:0007669"/>
    <property type="project" value="UniProtKB-KW"/>
</dbReference>
<evidence type="ECO:0000256" key="1">
    <source>
        <dbReference type="ARBA" id="ARBA00004141"/>
    </source>
</evidence>
<evidence type="ECO:0000259" key="10">
    <source>
        <dbReference type="Pfam" id="PF01694"/>
    </source>
</evidence>
<feature type="transmembrane region" description="Helical" evidence="9">
    <location>
        <begin position="137"/>
        <end position="157"/>
    </location>
</feature>
<dbReference type="PANTHER" id="PTHR43066:SF1">
    <property type="entry name" value="RHOMBOID PROTEIN 2"/>
    <property type="match status" value="1"/>
</dbReference>
<dbReference type="KEGG" id="hwc:Hqrw_2573"/>
<dbReference type="Pfam" id="PF01694">
    <property type="entry name" value="Rhomboid"/>
    <property type="match status" value="1"/>
</dbReference>
<dbReference type="GO" id="GO:0004252">
    <property type="term" value="F:serine-type endopeptidase activity"/>
    <property type="evidence" value="ECO:0007669"/>
    <property type="project" value="InterPro"/>
</dbReference>
<evidence type="ECO:0000256" key="7">
    <source>
        <dbReference type="ARBA" id="ARBA00023136"/>
    </source>
</evidence>
<dbReference type="GO" id="GO:0016020">
    <property type="term" value="C:membrane"/>
    <property type="evidence" value="ECO:0007669"/>
    <property type="project" value="UniProtKB-SubCell"/>
</dbReference>
<keyword evidence="6 9" id="KW-1133">Transmembrane helix</keyword>
<dbReference type="Gene3D" id="1.20.1540.10">
    <property type="entry name" value="Rhomboid-like"/>
    <property type="match status" value="1"/>
</dbReference>
<proteinExistence type="inferred from homology"/>
<keyword evidence="4 9" id="KW-0812">Transmembrane</keyword>
<dbReference type="RefSeq" id="WP_014556040.1">
    <property type="nucleotide sequence ID" value="NC_017459.1"/>
</dbReference>
<dbReference type="SUPFAM" id="SSF144091">
    <property type="entry name" value="Rhomboid-like"/>
    <property type="match status" value="1"/>
</dbReference>
<evidence type="ECO:0000256" key="5">
    <source>
        <dbReference type="ARBA" id="ARBA00022801"/>
    </source>
</evidence>
<dbReference type="PANTHER" id="PTHR43066">
    <property type="entry name" value="RHOMBOID-RELATED PROTEIN"/>
    <property type="match status" value="1"/>
</dbReference>
<evidence type="ECO:0000313" key="12">
    <source>
        <dbReference type="Proteomes" id="UP000007954"/>
    </source>
</evidence>
<dbReference type="OrthoDB" id="169619at2157"/>
<reference evidence="11 12" key="1">
    <citation type="journal article" date="2011" name="PLoS ONE">
        <title>Haloquadratum walsbyi: limited diversity in a global pond.</title>
        <authorList>
            <person name="Dyall-Smith M."/>
            <person name="Pfeiffer F."/>
            <person name="Klee K."/>
            <person name="Palm P."/>
            <person name="Gross K."/>
            <person name="Schuster S.C."/>
            <person name="Rampp M."/>
            <person name="Oesterhelt D."/>
        </authorList>
    </citation>
    <scope>NUCLEOTIDE SEQUENCE [LARGE SCALE GENOMIC DNA]</scope>
    <source>
        <strain evidence="12">DSM 16854 / JCM 12705 / C23</strain>
    </source>
</reference>
<evidence type="ECO:0000256" key="9">
    <source>
        <dbReference type="SAM" id="Phobius"/>
    </source>
</evidence>
<feature type="transmembrane region" description="Helical" evidence="9">
    <location>
        <begin position="110"/>
        <end position="131"/>
    </location>
</feature>
<keyword evidence="5 11" id="KW-0378">Hydrolase</keyword>
<feature type="transmembrane region" description="Helical" evidence="9">
    <location>
        <begin position="195"/>
        <end position="214"/>
    </location>
</feature>
<feature type="compositionally biased region" description="Polar residues" evidence="8">
    <location>
        <begin position="1"/>
        <end position="14"/>
    </location>
</feature>
<feature type="transmembrane region" description="Helical" evidence="9">
    <location>
        <begin position="80"/>
        <end position="98"/>
    </location>
</feature>
<protein>
    <submittedName>
        <fullName evidence="11">Probable rhomboid family protease</fullName>
        <ecNumber evidence="11">3.4.21.105</ecNumber>
    </submittedName>
</protein>
<keyword evidence="7 9" id="KW-0472">Membrane</keyword>
<dbReference type="EC" id="3.4.21.105" evidence="11"/>
<dbReference type="Proteomes" id="UP000007954">
    <property type="component" value="Chromosome"/>
</dbReference>
<keyword evidence="3 11" id="KW-0645">Protease</keyword>
<name>G0LKX2_HALWC</name>
<gene>
    <name evidence="11" type="ordered locus">Hqrw_2573</name>
</gene>
<sequence length="229" mass="23917">MGNQQPRRSQSSGKSGDEILPRTTVRGGRSPTAETVVLLCGFFLIQYPLSAIGLVGLFALSPIVVIEPWTLITSTYAHGSIGHLMSNLIALILFGALVERTTTRLRFHTFFILTGALAGVAEITLGSLLAFSPRAVLGASGAVFALFGYLITSNAIADTLIDTIDRVTDISWAVTAVLIIVAAVMAILLSGPGTALVGHAAGLAIGLVAGRMRLLRIDNSSSTSAQRSV</sequence>
<organism evidence="11 12">
    <name type="scientific">Haloquadratum walsbyi (strain DSM 16854 / JCM 12705 / C23)</name>
    <dbReference type="NCBI Taxonomy" id="768065"/>
    <lineage>
        <taxon>Archaea</taxon>
        <taxon>Methanobacteriati</taxon>
        <taxon>Methanobacteriota</taxon>
        <taxon>Stenosarchaea group</taxon>
        <taxon>Halobacteria</taxon>
        <taxon>Halobacteriales</taxon>
        <taxon>Haloferacaceae</taxon>
        <taxon>Haloquadratum</taxon>
    </lineage>
</organism>
<accession>G0LKX2</accession>
<comment type="subcellular location">
    <subcellularLocation>
        <location evidence="1">Membrane</location>
        <topology evidence="1">Multi-pass membrane protein</topology>
    </subcellularLocation>
</comment>
<dbReference type="EMBL" id="FR746099">
    <property type="protein sequence ID" value="CCC40412.1"/>
    <property type="molecule type" value="Genomic_DNA"/>
</dbReference>
<dbReference type="HOGENOM" id="CLU_111002_0_0_2"/>
<evidence type="ECO:0000256" key="4">
    <source>
        <dbReference type="ARBA" id="ARBA00022692"/>
    </source>
</evidence>
<feature type="transmembrane region" description="Helical" evidence="9">
    <location>
        <begin position="36"/>
        <end position="60"/>
    </location>
</feature>